<dbReference type="InterPro" id="IPR001680">
    <property type="entry name" value="WD40_rpt"/>
</dbReference>
<accession>A0A395SZ58</accession>
<sequence length="1630" mass="183697">MVRDTLKTLFKRKKDTKSSSSLPNPTSLPPPSTDNNQQATSRSTSKASDSNTVDSRDNVVTGPPSTTEPIPAVSESSVHATRDLQERLWNQAYTKVNTDEPDMVKAYESLLLERSGGLEPEASPPPEHQTVASILRNPQRMEELVQMGIERSERIAKAKKNAEEFNRVAGPVKEVMKVVVQAAPQASIAWSCISFALEMLANPLTESSINREGITYVLGMMEWYWALVDLLLDENSPSPSVKDQVEKQIVLLYQKLLLYQMKSICRYFRNQIIVVLRDLVKLDDWAGELKGIQDAEDNLRKKLGLYQNASIVDRLKGIDSTLKKELGHISSLLEAQQERDEDNENRRWVDALRQTNPIDDKSRIQREKGDLVRDSCRWLLDHDTYKQWEKGSSCHLLWINGDPGKGKTMLLCGIIDALQKDPTNTLSYFFCQASERTLNNATSILRGLVYSIAHSYPQLVPYIRSKRPAISSQQFVDLNAWETLSDILEHTLGHPHLQGIVLLLDALDECIDMDGRLKLVNFVRRVSSERHVKFVITSRGWRDIRNRIGDETDGTLAISLEENERFISTTVAAYIDREVQSLAKSGPYRRNPEVLTTVKNHLLRNAQDTFLWVALVCKELRHPHIEEEDHVNHVLFMSPPGLNELYKRMFSQISSSKFYSDLCITILEVVSVLKRMITLEELHFILGSKNTLDRLRHAIQYCGSMLNVQDNIVAFVHQSAIDFLIDSGLEGIKQSADRHRHVFYGCLSGLMTCLTKPDIYELKVPGIHHDDIDKPDPDPLAPLKYACVYWADHLIDSDLVDGTIDTSDIQTFCEKRFLYWVEVMSLLDEIHQAIQIIQRLQAIIVRQAATKRARCSNSSQARSSGSAATRLSEYLNDANRFLLFHRTVIEDYPLQLYASCLVFSPKRSIVKACFEHEAPNWITILSGLEPTWPACIQTRGPKEFIMSVAYSHDGRWLVSGSTFGEVKLWYAATGTCVRTVDDDNRGRGFAIKLLCVAFSCDDTLFISGSSDGVVKIWDRRTGSCIKQLEAHPPEPRSKAMAISSDGGTAVYALSDDTIIVSKILTDPPSRMTKHVKMSREAVSVALSVNGLWVAVTDTSEKTIRIFNTSTEDDREIIVNDPPYAVAWSGDGDWIASGGYDGVRIWERESGQLLQEVDFRIPEPWRVDPGTIRNHEKVENISFSTDKKLLAAISSVEISIWNTTTAVRIWTIDRLDESGSNSTCFSPDATRLISRSLSRGIQVWDLSIVEEHTNHHPIDSPSVLFFSIDDHLIEGYSNGLVRILHNTGEVSTFHGPASIAVALSQDKQWLASSGKEIIIIWDVRNGQIVLQICRRAGHIVSYRFHSGAVSYCTECVRVAFSRPRLEPDHEIAFRDSSEFATGFNGLIKFWSTSDGSLVRTFDSGTDRVSYITFSSDGRLLACIAHSTKVGPRQEEESIVKIWDIATGKVISTSSMGYHFYSGDAPRSLSFSVDTRLIAAVTPIREENRYTAICLWEVGSESLLRTFRISKWYEESTMNFDTRLAYRLHTNSGYIDLTGYIAKKGNDSQEAPDAGAPEIMSSFCGYGTDSSKTWIVRDGKRFLWIPTDFRPIFRYHSTIAVGDGSSIAWARRGRSPVWLNFEDGRWKTAANM</sequence>
<dbReference type="STRING" id="694270.A0A395SZ58"/>
<dbReference type="InterPro" id="IPR015943">
    <property type="entry name" value="WD40/YVTN_repeat-like_dom_sf"/>
</dbReference>
<evidence type="ECO:0000256" key="3">
    <source>
        <dbReference type="SAM" id="MobiDB-lite"/>
    </source>
</evidence>
<dbReference type="InterPro" id="IPR007111">
    <property type="entry name" value="NACHT_NTPase"/>
</dbReference>
<evidence type="ECO:0000313" key="6">
    <source>
        <dbReference type="Proteomes" id="UP000266234"/>
    </source>
</evidence>
<protein>
    <submittedName>
        <fullName evidence="5">Nacht and wd domain</fullName>
    </submittedName>
</protein>
<organism evidence="5 6">
    <name type="scientific">Fusarium longipes</name>
    <dbReference type="NCBI Taxonomy" id="694270"/>
    <lineage>
        <taxon>Eukaryota</taxon>
        <taxon>Fungi</taxon>
        <taxon>Dikarya</taxon>
        <taxon>Ascomycota</taxon>
        <taxon>Pezizomycotina</taxon>
        <taxon>Sordariomycetes</taxon>
        <taxon>Hypocreomycetidae</taxon>
        <taxon>Hypocreales</taxon>
        <taxon>Nectriaceae</taxon>
        <taxon>Fusarium</taxon>
    </lineage>
</organism>
<feature type="domain" description="NACHT" evidence="4">
    <location>
        <begin position="395"/>
        <end position="539"/>
    </location>
</feature>
<dbReference type="SMART" id="SM00320">
    <property type="entry name" value="WD40"/>
    <property type="match status" value="8"/>
</dbReference>
<dbReference type="SUPFAM" id="SSF50998">
    <property type="entry name" value="Quinoprotein alcohol dehydrogenase-like"/>
    <property type="match status" value="1"/>
</dbReference>
<dbReference type="InterPro" id="IPR027417">
    <property type="entry name" value="P-loop_NTPase"/>
</dbReference>
<dbReference type="Gene3D" id="2.130.10.10">
    <property type="entry name" value="YVTN repeat-like/Quinoprotein amine dehydrogenase"/>
    <property type="match status" value="3"/>
</dbReference>
<dbReference type="PANTHER" id="PTHR10039">
    <property type="entry name" value="AMELOGENIN"/>
    <property type="match status" value="1"/>
</dbReference>
<proteinExistence type="predicted"/>
<dbReference type="PROSITE" id="PS50837">
    <property type="entry name" value="NACHT"/>
    <property type="match status" value="1"/>
</dbReference>
<dbReference type="OrthoDB" id="538223at2759"/>
<dbReference type="InterPro" id="IPR036322">
    <property type="entry name" value="WD40_repeat_dom_sf"/>
</dbReference>
<dbReference type="PROSITE" id="PS50082">
    <property type="entry name" value="WD_REPEATS_2"/>
    <property type="match status" value="2"/>
</dbReference>
<evidence type="ECO:0000259" key="4">
    <source>
        <dbReference type="PROSITE" id="PS50837"/>
    </source>
</evidence>
<evidence type="ECO:0000313" key="5">
    <source>
        <dbReference type="EMBL" id="RGP77700.1"/>
    </source>
</evidence>
<name>A0A395SZ58_9HYPO</name>
<dbReference type="SUPFAM" id="SSF52540">
    <property type="entry name" value="P-loop containing nucleoside triphosphate hydrolases"/>
    <property type="match status" value="1"/>
</dbReference>
<comment type="caution">
    <text evidence="5">The sequence shown here is derived from an EMBL/GenBank/DDBJ whole genome shotgun (WGS) entry which is preliminary data.</text>
</comment>
<dbReference type="EMBL" id="PXOG01000088">
    <property type="protein sequence ID" value="RGP77700.1"/>
    <property type="molecule type" value="Genomic_DNA"/>
</dbReference>
<dbReference type="InterPro" id="IPR011047">
    <property type="entry name" value="Quinoprotein_ADH-like_sf"/>
</dbReference>
<dbReference type="PROSITE" id="PS50294">
    <property type="entry name" value="WD_REPEATS_REGION"/>
    <property type="match status" value="1"/>
</dbReference>
<keyword evidence="6" id="KW-1185">Reference proteome</keyword>
<dbReference type="Proteomes" id="UP000266234">
    <property type="component" value="Unassembled WGS sequence"/>
</dbReference>
<evidence type="ECO:0000256" key="2">
    <source>
        <dbReference type="PROSITE-ProRule" id="PRU00221"/>
    </source>
</evidence>
<dbReference type="SUPFAM" id="SSF50978">
    <property type="entry name" value="WD40 repeat-like"/>
    <property type="match status" value="1"/>
</dbReference>
<keyword evidence="1" id="KW-0677">Repeat</keyword>
<feature type="compositionally biased region" description="Polar residues" evidence="3">
    <location>
        <begin position="34"/>
        <end position="53"/>
    </location>
</feature>
<dbReference type="InterPro" id="IPR031359">
    <property type="entry name" value="NACHT_N"/>
</dbReference>
<gene>
    <name evidence="5" type="ORF">FLONG3_4159</name>
</gene>
<feature type="repeat" description="WD" evidence="2">
    <location>
        <begin position="993"/>
        <end position="1027"/>
    </location>
</feature>
<feature type="repeat" description="WD" evidence="2">
    <location>
        <begin position="938"/>
        <end position="979"/>
    </location>
</feature>
<feature type="region of interest" description="Disordered" evidence="3">
    <location>
        <begin position="1"/>
        <end position="79"/>
    </location>
</feature>
<dbReference type="Gene3D" id="3.40.50.300">
    <property type="entry name" value="P-loop containing nucleotide triphosphate hydrolases"/>
    <property type="match status" value="1"/>
</dbReference>
<dbReference type="Pfam" id="PF00400">
    <property type="entry name" value="WD40"/>
    <property type="match status" value="3"/>
</dbReference>
<feature type="compositionally biased region" description="Polar residues" evidence="3">
    <location>
        <begin position="63"/>
        <end position="79"/>
    </location>
</feature>
<dbReference type="Pfam" id="PF17100">
    <property type="entry name" value="NACHT_N"/>
    <property type="match status" value="1"/>
</dbReference>
<reference evidence="5 6" key="1">
    <citation type="journal article" date="2018" name="PLoS Pathog.">
        <title>Evolution of structural diversity of trichothecenes, a family of toxins produced by plant pathogenic and entomopathogenic fungi.</title>
        <authorList>
            <person name="Proctor R.H."/>
            <person name="McCormick S.P."/>
            <person name="Kim H.S."/>
            <person name="Cardoza R.E."/>
            <person name="Stanley A.M."/>
            <person name="Lindo L."/>
            <person name="Kelly A."/>
            <person name="Brown D.W."/>
            <person name="Lee T."/>
            <person name="Vaughan M.M."/>
            <person name="Alexander N.J."/>
            <person name="Busman M."/>
            <person name="Gutierrez S."/>
        </authorList>
    </citation>
    <scope>NUCLEOTIDE SEQUENCE [LARGE SCALE GENOMIC DNA]</scope>
    <source>
        <strain evidence="5 6">NRRL 20695</strain>
    </source>
</reference>
<keyword evidence="2" id="KW-0853">WD repeat</keyword>
<evidence type="ECO:0000256" key="1">
    <source>
        <dbReference type="ARBA" id="ARBA00022737"/>
    </source>
</evidence>
<dbReference type="Pfam" id="PF24883">
    <property type="entry name" value="NPHP3_N"/>
    <property type="match status" value="1"/>
</dbReference>
<dbReference type="InterPro" id="IPR056884">
    <property type="entry name" value="NPHP3-like_N"/>
</dbReference>
<dbReference type="PANTHER" id="PTHR10039:SF14">
    <property type="entry name" value="NACHT DOMAIN-CONTAINING PROTEIN"/>
    <property type="match status" value="1"/>
</dbReference>